<dbReference type="SUPFAM" id="SSF55347">
    <property type="entry name" value="Glyceraldehyde-3-phosphate dehydrogenase-like, C-terminal domain"/>
    <property type="match status" value="1"/>
</dbReference>
<evidence type="ECO:0000313" key="6">
    <source>
        <dbReference type="Proteomes" id="UP001589748"/>
    </source>
</evidence>
<name>A0ABV5LNS3_9ACTN</name>
<dbReference type="SUPFAM" id="SSF51735">
    <property type="entry name" value="NAD(P)-binding Rossmann-fold domains"/>
    <property type="match status" value="1"/>
</dbReference>
<evidence type="ECO:0000259" key="3">
    <source>
        <dbReference type="Pfam" id="PF01408"/>
    </source>
</evidence>
<evidence type="ECO:0000256" key="2">
    <source>
        <dbReference type="ARBA" id="ARBA00023002"/>
    </source>
</evidence>
<sequence>MSEPLRIGLLGAARITPDAVVGPAHELGHRLVAVAARDEERARDFAAEHGVERVVADYDALLADPEVDLVYNPLANGLHGRWNVAALRAGKDVLTEKPSAADAAEARAVHDVARETGRALLEGFHHAHHPLWLRVHEILAAGELGGLVSVEAVMHMPAPDDDDPRWSAELAGGSVMDVGCYALHAVRDLAAHVEGGHAIPVVLSARGEERFPGVDGWLDADLDLGGGVSGRIRSSMVAPDVDFRLEVVGERGSLSAPCFIKPQLDDRLLVRVDGAERVEHLGARTSYTYQLAAVAAHLNDGVPFRTDAADAVVAMELVDACYTAAGMAPRRPTT</sequence>
<evidence type="ECO:0000259" key="4">
    <source>
        <dbReference type="Pfam" id="PF22725"/>
    </source>
</evidence>
<dbReference type="Pfam" id="PF22725">
    <property type="entry name" value="GFO_IDH_MocA_C3"/>
    <property type="match status" value="1"/>
</dbReference>
<feature type="domain" description="Gfo/Idh/MocA-like oxidoreductase N-terminal" evidence="3">
    <location>
        <begin position="5"/>
        <end position="123"/>
    </location>
</feature>
<dbReference type="Gene3D" id="3.30.360.10">
    <property type="entry name" value="Dihydrodipicolinate Reductase, domain 2"/>
    <property type="match status" value="1"/>
</dbReference>
<accession>A0ABV5LNS3</accession>
<dbReference type="Gene3D" id="3.40.50.720">
    <property type="entry name" value="NAD(P)-binding Rossmann-like Domain"/>
    <property type="match status" value="1"/>
</dbReference>
<reference evidence="5 6" key="1">
    <citation type="submission" date="2024-09" db="EMBL/GenBank/DDBJ databases">
        <authorList>
            <person name="Sun Q."/>
            <person name="Mori K."/>
        </authorList>
    </citation>
    <scope>NUCLEOTIDE SEQUENCE [LARGE SCALE GENOMIC DNA]</scope>
    <source>
        <strain evidence="5 6">TISTR 1856</strain>
    </source>
</reference>
<dbReference type="InterPro" id="IPR036291">
    <property type="entry name" value="NAD(P)-bd_dom_sf"/>
</dbReference>
<protein>
    <submittedName>
        <fullName evidence="5">Gfo/Idh/MocA family protein</fullName>
    </submittedName>
</protein>
<keyword evidence="6" id="KW-1185">Reference proteome</keyword>
<dbReference type="PANTHER" id="PTHR22604">
    <property type="entry name" value="OXIDOREDUCTASES"/>
    <property type="match status" value="1"/>
</dbReference>
<dbReference type="Proteomes" id="UP001589748">
    <property type="component" value="Unassembled WGS sequence"/>
</dbReference>
<comment type="similarity">
    <text evidence="1">Belongs to the Gfo/Idh/MocA family.</text>
</comment>
<evidence type="ECO:0000313" key="5">
    <source>
        <dbReference type="EMBL" id="MFB9375741.1"/>
    </source>
</evidence>
<proteinExistence type="inferred from homology"/>
<comment type="caution">
    <text evidence="5">The sequence shown here is derived from an EMBL/GenBank/DDBJ whole genome shotgun (WGS) entry which is preliminary data.</text>
</comment>
<keyword evidence="2" id="KW-0560">Oxidoreductase</keyword>
<dbReference type="Pfam" id="PF01408">
    <property type="entry name" value="GFO_IDH_MocA"/>
    <property type="match status" value="1"/>
</dbReference>
<dbReference type="RefSeq" id="WP_380139993.1">
    <property type="nucleotide sequence ID" value="NZ_JBHLUI010000012.1"/>
</dbReference>
<dbReference type="PANTHER" id="PTHR22604:SF105">
    <property type="entry name" value="TRANS-1,2-DIHYDROBENZENE-1,2-DIOL DEHYDROGENASE"/>
    <property type="match status" value="1"/>
</dbReference>
<dbReference type="EMBL" id="JBHMDM010000001">
    <property type="protein sequence ID" value="MFB9375741.1"/>
    <property type="molecule type" value="Genomic_DNA"/>
</dbReference>
<gene>
    <name evidence="5" type="ORF">ACFFVI_02055</name>
</gene>
<dbReference type="InterPro" id="IPR050984">
    <property type="entry name" value="Gfo/Idh/MocA_domain"/>
</dbReference>
<feature type="domain" description="GFO/IDH/MocA-like oxidoreductase" evidence="4">
    <location>
        <begin position="132"/>
        <end position="254"/>
    </location>
</feature>
<evidence type="ECO:0000256" key="1">
    <source>
        <dbReference type="ARBA" id="ARBA00010928"/>
    </source>
</evidence>
<dbReference type="InterPro" id="IPR055170">
    <property type="entry name" value="GFO_IDH_MocA-like_dom"/>
</dbReference>
<organism evidence="5 6">
    <name type="scientific">Kineococcus gynurae</name>
    <dbReference type="NCBI Taxonomy" id="452979"/>
    <lineage>
        <taxon>Bacteria</taxon>
        <taxon>Bacillati</taxon>
        <taxon>Actinomycetota</taxon>
        <taxon>Actinomycetes</taxon>
        <taxon>Kineosporiales</taxon>
        <taxon>Kineosporiaceae</taxon>
        <taxon>Kineococcus</taxon>
    </lineage>
</organism>
<dbReference type="InterPro" id="IPR000683">
    <property type="entry name" value="Gfo/Idh/MocA-like_OxRdtase_N"/>
</dbReference>